<dbReference type="AlphaFoldDB" id="A0AAV9UQL2"/>
<evidence type="ECO:0000313" key="3">
    <source>
        <dbReference type="Proteomes" id="UP001375240"/>
    </source>
</evidence>
<feature type="chain" id="PRO_5043776727" evidence="1">
    <location>
        <begin position="21"/>
        <end position="354"/>
    </location>
</feature>
<proteinExistence type="predicted"/>
<keyword evidence="3" id="KW-1185">Reference proteome</keyword>
<keyword evidence="1" id="KW-0732">Signal</keyword>
<dbReference type="EMBL" id="JAVHNQ010000005">
    <property type="protein sequence ID" value="KAK6346917.1"/>
    <property type="molecule type" value="Genomic_DNA"/>
</dbReference>
<reference evidence="2 3" key="1">
    <citation type="submission" date="2019-10" db="EMBL/GenBank/DDBJ databases">
        <authorList>
            <person name="Palmer J.M."/>
        </authorList>
    </citation>
    <scope>NUCLEOTIDE SEQUENCE [LARGE SCALE GENOMIC DNA]</scope>
    <source>
        <strain evidence="2 3">TWF696</strain>
    </source>
</reference>
<dbReference type="Proteomes" id="UP001375240">
    <property type="component" value="Unassembled WGS sequence"/>
</dbReference>
<protein>
    <submittedName>
        <fullName evidence="2">Uncharacterized protein</fullName>
    </submittedName>
</protein>
<gene>
    <name evidence="2" type="ORF">TWF696_007017</name>
</gene>
<evidence type="ECO:0000256" key="1">
    <source>
        <dbReference type="SAM" id="SignalP"/>
    </source>
</evidence>
<comment type="caution">
    <text evidence="2">The sequence shown here is derived from an EMBL/GenBank/DDBJ whole genome shotgun (WGS) entry which is preliminary data.</text>
</comment>
<name>A0AAV9UQL2_9PEZI</name>
<accession>A0AAV9UQL2</accession>
<feature type="signal peptide" evidence="1">
    <location>
        <begin position="1"/>
        <end position="20"/>
    </location>
</feature>
<sequence length="354" mass="37762">MQKLPESVLLLLGTAAAVSGSVLRPRACAADNCFRAVYATQFSSRGSIDCASYWRTTYTPPTVTVTSTETISSTVTEYPSVIGTETIHLTSTTTVPSTLTINVPTSFTQTLTMGVNCFKRQEPANTIPAYAALCSGAVRYSSACSCVGVTTIATITAEAPITVVTVSDTTTVTEDQPITVATVEFLTTDATATSVTIDQTTTVYTGPTETVTQFALQIASGPPAYVGQWLKRKQYTGDQLSLQITPDATQAERVNLHPNGRLSVDANFWPYILYSGAAPYSVNSFIFMPSQNFPYGGAAITCSLGQWDRSLNCLSFQNYNTFGIAYGNLLWAQNAGQLGEFGGMAVTLKAVPHV</sequence>
<evidence type="ECO:0000313" key="2">
    <source>
        <dbReference type="EMBL" id="KAK6346917.1"/>
    </source>
</evidence>
<organism evidence="2 3">
    <name type="scientific">Orbilia brochopaga</name>
    <dbReference type="NCBI Taxonomy" id="3140254"/>
    <lineage>
        <taxon>Eukaryota</taxon>
        <taxon>Fungi</taxon>
        <taxon>Dikarya</taxon>
        <taxon>Ascomycota</taxon>
        <taxon>Pezizomycotina</taxon>
        <taxon>Orbiliomycetes</taxon>
        <taxon>Orbiliales</taxon>
        <taxon>Orbiliaceae</taxon>
        <taxon>Orbilia</taxon>
    </lineage>
</organism>